<dbReference type="AlphaFoldDB" id="A0A0D2ILN4"/>
<evidence type="ECO:0000313" key="2">
    <source>
        <dbReference type="Proteomes" id="UP000053617"/>
    </source>
</evidence>
<organism evidence="1 2">
    <name type="scientific">Rhinocladiella mackenziei CBS 650.93</name>
    <dbReference type="NCBI Taxonomy" id="1442369"/>
    <lineage>
        <taxon>Eukaryota</taxon>
        <taxon>Fungi</taxon>
        <taxon>Dikarya</taxon>
        <taxon>Ascomycota</taxon>
        <taxon>Pezizomycotina</taxon>
        <taxon>Eurotiomycetes</taxon>
        <taxon>Chaetothyriomycetidae</taxon>
        <taxon>Chaetothyriales</taxon>
        <taxon>Herpotrichiellaceae</taxon>
        <taxon>Rhinocladiella</taxon>
    </lineage>
</organism>
<dbReference type="RefSeq" id="XP_013271237.1">
    <property type="nucleotide sequence ID" value="XM_013415783.1"/>
</dbReference>
<dbReference type="HOGENOM" id="CLU_927963_0_0_1"/>
<evidence type="ECO:0000313" key="1">
    <source>
        <dbReference type="EMBL" id="KIX04101.1"/>
    </source>
</evidence>
<accession>A0A0D2ILN4</accession>
<dbReference type="EMBL" id="KN847479">
    <property type="protein sequence ID" value="KIX04101.1"/>
    <property type="molecule type" value="Genomic_DNA"/>
</dbReference>
<dbReference type="VEuPathDB" id="FungiDB:Z518_07654"/>
<reference evidence="1 2" key="1">
    <citation type="submission" date="2015-01" db="EMBL/GenBank/DDBJ databases">
        <title>The Genome Sequence of Rhinocladiella mackenzie CBS 650.93.</title>
        <authorList>
            <consortium name="The Broad Institute Genomics Platform"/>
            <person name="Cuomo C."/>
            <person name="de Hoog S."/>
            <person name="Gorbushina A."/>
            <person name="Stielow B."/>
            <person name="Teixiera M."/>
            <person name="Abouelleil A."/>
            <person name="Chapman S.B."/>
            <person name="Priest M."/>
            <person name="Young S.K."/>
            <person name="Wortman J."/>
            <person name="Nusbaum C."/>
            <person name="Birren B."/>
        </authorList>
    </citation>
    <scope>NUCLEOTIDE SEQUENCE [LARGE SCALE GENOMIC DNA]</scope>
    <source>
        <strain evidence="1 2">CBS 650.93</strain>
    </source>
</reference>
<dbReference type="Proteomes" id="UP000053617">
    <property type="component" value="Unassembled WGS sequence"/>
</dbReference>
<dbReference type="GeneID" id="25295725"/>
<sequence length="300" mass="35134">MKLKVPWEKLLNWPYLRQEVLEWLRSRGHLNVGIDDAQWSSIAIINGYYVIFVGASSTEAFDLRLQEQLSGNLFRYLYRCISEYPALPAEVHIHWDYSALSVPPTHGKAYTNVLMEELSKKKRINFFSENVIEQVIREWPNLSEEAKSRLAKDIFRERRRILAVCIRSKMRESCIQTIFRQFEGLTDLTPWHSRNQSCPKSVDGPAPYDHQWEEFNETLPDFFLHQFGLKDDMIASKEESEDTKMLDKHIIVPIEWPSGKEEKPIGQGMFGQVFKDSSRSSRFLSDERQAFCPEAIPWRG</sequence>
<gene>
    <name evidence="1" type="ORF">Z518_07654</name>
</gene>
<protein>
    <submittedName>
        <fullName evidence="1">Uncharacterized protein</fullName>
    </submittedName>
</protein>
<proteinExistence type="predicted"/>
<name>A0A0D2ILN4_9EURO</name>
<keyword evidence="2" id="KW-1185">Reference proteome</keyword>